<gene>
    <name evidence="7" type="ORF">HGMM_F51C01C15</name>
</gene>
<feature type="transmembrane region" description="Helical" evidence="6">
    <location>
        <begin position="131"/>
        <end position="149"/>
    </location>
</feature>
<organism evidence="7">
    <name type="scientific">uncultured Chloroflexota bacterium</name>
    <dbReference type="NCBI Taxonomy" id="166587"/>
    <lineage>
        <taxon>Bacteria</taxon>
        <taxon>Bacillati</taxon>
        <taxon>Chloroflexota</taxon>
        <taxon>environmental samples</taxon>
    </lineage>
</organism>
<keyword evidence="5 6" id="KW-0472">Membrane</keyword>
<name>H5SMV9_9CHLR</name>
<protein>
    <submittedName>
        <fullName evidence="7">Hypothetical conserved protein</fullName>
    </submittedName>
</protein>
<proteinExistence type="predicted"/>
<feature type="transmembrane region" description="Helical" evidence="6">
    <location>
        <begin position="48"/>
        <end position="71"/>
    </location>
</feature>
<evidence type="ECO:0000313" key="7">
    <source>
        <dbReference type="EMBL" id="BAL57495.1"/>
    </source>
</evidence>
<dbReference type="AlphaFoldDB" id="H5SMV9"/>
<dbReference type="EMBL" id="AP011777">
    <property type="protein sequence ID" value="BAL57495.1"/>
    <property type="molecule type" value="Genomic_DNA"/>
</dbReference>
<reference evidence="7" key="1">
    <citation type="journal article" date="2005" name="Environ. Microbiol.">
        <title>Genetic and functional properties of uncultivated thermophilic crenarchaeotes from a subsurface gold mine as revealed by analysis of genome fragments.</title>
        <authorList>
            <person name="Nunoura T."/>
            <person name="Hirayama H."/>
            <person name="Takami H."/>
            <person name="Oida H."/>
            <person name="Nishi S."/>
            <person name="Shimamura S."/>
            <person name="Suzuki Y."/>
            <person name="Inagaki F."/>
            <person name="Takai K."/>
            <person name="Nealson K.H."/>
            <person name="Horikoshi K."/>
        </authorList>
    </citation>
    <scope>NUCLEOTIDE SEQUENCE</scope>
</reference>
<feature type="transmembrane region" description="Helical" evidence="6">
    <location>
        <begin position="220"/>
        <end position="240"/>
    </location>
</feature>
<evidence type="ECO:0000256" key="4">
    <source>
        <dbReference type="ARBA" id="ARBA00022989"/>
    </source>
</evidence>
<dbReference type="PANTHER" id="PTHR39087:SF2">
    <property type="entry name" value="UPF0104 MEMBRANE PROTEIN MJ1595"/>
    <property type="match status" value="1"/>
</dbReference>
<comment type="subcellular location">
    <subcellularLocation>
        <location evidence="1">Cell membrane</location>
        <topology evidence="1">Multi-pass membrane protein</topology>
    </subcellularLocation>
</comment>
<dbReference type="PANTHER" id="PTHR39087">
    <property type="entry name" value="UPF0104 MEMBRANE PROTEIN MJ1595"/>
    <property type="match status" value="1"/>
</dbReference>
<feature type="transmembrane region" description="Helical" evidence="6">
    <location>
        <begin position="252"/>
        <end position="274"/>
    </location>
</feature>
<dbReference type="Pfam" id="PF03706">
    <property type="entry name" value="LPG_synthase_TM"/>
    <property type="match status" value="1"/>
</dbReference>
<accession>H5SMV9</accession>
<reference evidence="7" key="2">
    <citation type="journal article" date="2012" name="PLoS ONE">
        <title>A Deeply Branching Thermophilic Bacterium with an Ancient Acetyl-CoA Pathway Dominates a Subsurface Ecosystem.</title>
        <authorList>
            <person name="Takami H."/>
            <person name="Noguchi H."/>
            <person name="Takaki Y."/>
            <person name="Uchiyama I."/>
            <person name="Toyoda A."/>
            <person name="Nishi S."/>
            <person name="Chee G.-J."/>
            <person name="Arai W."/>
            <person name="Nunoura T."/>
            <person name="Itoh T."/>
            <person name="Hattori M."/>
            <person name="Takai K."/>
        </authorList>
    </citation>
    <scope>NUCLEOTIDE SEQUENCE</scope>
</reference>
<keyword evidence="4 6" id="KW-1133">Transmembrane helix</keyword>
<evidence type="ECO:0000256" key="2">
    <source>
        <dbReference type="ARBA" id="ARBA00022475"/>
    </source>
</evidence>
<evidence type="ECO:0000256" key="6">
    <source>
        <dbReference type="SAM" id="Phobius"/>
    </source>
</evidence>
<feature type="transmembrane region" description="Helical" evidence="6">
    <location>
        <begin position="155"/>
        <end position="175"/>
    </location>
</feature>
<evidence type="ECO:0000256" key="5">
    <source>
        <dbReference type="ARBA" id="ARBA00023136"/>
    </source>
</evidence>
<feature type="transmembrane region" description="Helical" evidence="6">
    <location>
        <begin position="15"/>
        <end position="36"/>
    </location>
</feature>
<dbReference type="GO" id="GO:0005886">
    <property type="term" value="C:plasma membrane"/>
    <property type="evidence" value="ECO:0007669"/>
    <property type="project" value="UniProtKB-SubCell"/>
</dbReference>
<evidence type="ECO:0000256" key="1">
    <source>
        <dbReference type="ARBA" id="ARBA00004651"/>
    </source>
</evidence>
<dbReference type="NCBIfam" id="TIGR00374">
    <property type="entry name" value="flippase-like domain"/>
    <property type="match status" value="1"/>
</dbReference>
<keyword evidence="3 6" id="KW-0812">Transmembrane</keyword>
<feature type="transmembrane region" description="Helical" evidence="6">
    <location>
        <begin position="280"/>
        <end position="302"/>
    </location>
</feature>
<evidence type="ECO:0000256" key="3">
    <source>
        <dbReference type="ARBA" id="ARBA00022692"/>
    </source>
</evidence>
<keyword evidence="2" id="KW-1003">Cell membrane</keyword>
<dbReference type="InterPro" id="IPR022791">
    <property type="entry name" value="L-PG_synthase/AglD"/>
</dbReference>
<sequence length="341" mass="36721">MKPSHLQPSPSAAAVLRWLPGTAISLILLLLILRTVDLPKTLQALRQANGLWLGLAFLISPIWLAVRAAVWRTLLRNRPAYVDVLLSAGEGYLLNNFLPFRLGEVGRALLLSRKSALSMSAILPTILIERIVDLGFAALFLLAALPFALESRGARAIGLLVAGLVLGGLFGLAILARFQGQAVRLFERLTLRWPVLQRGGGKALASFLSGLSVINEGRVFLPFLSWMILNWLIAWVAYFIMVRAYFPQAQPFWGMLGLGAAALGGAIPSLPGALGTFEGAFGGALALLGGDASTALAVALTARLYNYFNSLLFGIPGMVRDGESLPHLYAQLRALRQNLTE</sequence>